<reference evidence="1 2" key="1">
    <citation type="submission" date="2023-07" db="EMBL/GenBank/DDBJ databases">
        <title>Genomic Encyclopedia of Type Strains, Phase IV (KMG-IV): sequencing the most valuable type-strain genomes for metagenomic binning, comparative biology and taxonomic classification.</title>
        <authorList>
            <person name="Goeker M."/>
        </authorList>
    </citation>
    <scope>NUCLEOTIDE SEQUENCE [LARGE SCALE GENOMIC DNA]</scope>
    <source>
        <strain evidence="1 2">DSM 23948</strain>
    </source>
</reference>
<keyword evidence="2" id="KW-1185">Reference proteome</keyword>
<gene>
    <name evidence="1" type="ORF">J2S07_001054</name>
</gene>
<organism evidence="1 2">
    <name type="scientific">Anoxybacillus andreesenii</name>
    <dbReference type="NCBI Taxonomy" id="1325932"/>
    <lineage>
        <taxon>Bacteria</taxon>
        <taxon>Bacillati</taxon>
        <taxon>Bacillota</taxon>
        <taxon>Bacilli</taxon>
        <taxon>Bacillales</taxon>
        <taxon>Anoxybacillaceae</taxon>
        <taxon>Anoxybacillus</taxon>
    </lineage>
</organism>
<dbReference type="Proteomes" id="UP001231362">
    <property type="component" value="Unassembled WGS sequence"/>
</dbReference>
<dbReference type="RefSeq" id="WP_307149346.1">
    <property type="nucleotide sequence ID" value="NZ_JAUSTU010000004.1"/>
</dbReference>
<sequence>MKDIITKNNWKKGEGGFKVIKVEVSVPTENLYAVCSPIKKSE</sequence>
<dbReference type="EMBL" id="JAUSTU010000004">
    <property type="protein sequence ID" value="MDQ0154750.1"/>
    <property type="molecule type" value="Genomic_DNA"/>
</dbReference>
<accession>A0ABT9V1C2</accession>
<name>A0ABT9V1C2_9BACL</name>
<evidence type="ECO:0000313" key="2">
    <source>
        <dbReference type="Proteomes" id="UP001231362"/>
    </source>
</evidence>
<protein>
    <submittedName>
        <fullName evidence="1">Uncharacterized protein</fullName>
    </submittedName>
</protein>
<evidence type="ECO:0000313" key="1">
    <source>
        <dbReference type="EMBL" id="MDQ0154750.1"/>
    </source>
</evidence>
<comment type="caution">
    <text evidence="1">The sequence shown here is derived from an EMBL/GenBank/DDBJ whole genome shotgun (WGS) entry which is preliminary data.</text>
</comment>
<proteinExistence type="predicted"/>